<organism evidence="1">
    <name type="scientific">Eucalyptus grandis</name>
    <name type="common">Flooded gum</name>
    <dbReference type="NCBI Taxonomy" id="71139"/>
    <lineage>
        <taxon>Eukaryota</taxon>
        <taxon>Viridiplantae</taxon>
        <taxon>Streptophyta</taxon>
        <taxon>Embryophyta</taxon>
        <taxon>Tracheophyta</taxon>
        <taxon>Spermatophyta</taxon>
        <taxon>Magnoliopsida</taxon>
        <taxon>eudicotyledons</taxon>
        <taxon>Gunneridae</taxon>
        <taxon>Pentapetalae</taxon>
        <taxon>rosids</taxon>
        <taxon>malvids</taxon>
        <taxon>Myrtales</taxon>
        <taxon>Myrtaceae</taxon>
        <taxon>Myrtoideae</taxon>
        <taxon>Eucalypteae</taxon>
        <taxon>Eucalyptus</taxon>
    </lineage>
</organism>
<sequence>MGLNSFLNTRRKLDGRRSAAAAVPPWAELRSALDGARRGAGARLGSERLLPSMAWFSWTSKEIRSNRSSRVLCSSPNRFRTALISSTALACLASCGCCNHLFIFIVRGGTNSGEGDLGFSTLTLEARKVSQRNITDGKRRSLKTGW</sequence>
<reference evidence="1" key="1">
    <citation type="submission" date="2013-07" db="EMBL/GenBank/DDBJ databases">
        <title>The genome of Eucalyptus grandis.</title>
        <authorList>
            <person name="Schmutz J."/>
            <person name="Hayes R."/>
            <person name="Myburg A."/>
            <person name="Tuskan G."/>
            <person name="Grattapaglia D."/>
            <person name="Rokhsar D.S."/>
        </authorList>
    </citation>
    <scope>NUCLEOTIDE SEQUENCE</scope>
    <source>
        <tissue evidence="1">Leaf extractions</tissue>
    </source>
</reference>
<dbReference type="AlphaFoldDB" id="A0A059DC66"/>
<gene>
    <name evidence="1" type="ORF">EUGRSUZ_A00731</name>
</gene>
<proteinExistence type="predicted"/>
<dbReference type="EMBL" id="KK198753">
    <property type="protein sequence ID" value="KCW88343.1"/>
    <property type="molecule type" value="Genomic_DNA"/>
</dbReference>
<dbReference type="InParanoid" id="A0A059DC66"/>
<dbReference type="Gramene" id="KCW88343">
    <property type="protein sequence ID" value="KCW88343"/>
    <property type="gene ID" value="EUGRSUZ_A00731"/>
</dbReference>
<protein>
    <submittedName>
        <fullName evidence="1">Uncharacterized protein</fullName>
    </submittedName>
</protein>
<evidence type="ECO:0000313" key="1">
    <source>
        <dbReference type="EMBL" id="KCW88343.1"/>
    </source>
</evidence>
<name>A0A059DC66_EUCGR</name>
<accession>A0A059DC66</accession>